<protein>
    <recommendedName>
        <fullName evidence="1">Bacterial Pleckstrin homology domain-containing protein</fullName>
    </recommendedName>
</protein>
<dbReference type="RefSeq" id="WP_023391754.1">
    <property type="nucleotide sequence ID" value="NZ_KI535340.1"/>
</dbReference>
<evidence type="ECO:0000313" key="3">
    <source>
        <dbReference type="Proteomes" id="UP000019050"/>
    </source>
</evidence>
<dbReference type="AlphaFoldDB" id="W1Q385"/>
<comment type="caution">
    <text evidence="2">The sequence shown here is derived from an EMBL/GenBank/DDBJ whole genome shotgun (WGS) entry which is preliminary data.</text>
</comment>
<dbReference type="InterPro" id="IPR037063">
    <property type="entry name" value="PHb_sf"/>
</dbReference>
<accession>W1Q385</accession>
<dbReference type="GeneID" id="84817640"/>
<sequence>MVLGNLFQGLSGNMSEVSKDSLAKDYGHLLIEKEEIQAGYALIRDLVIFTNIRILFVDRQGTTGKKARYKTIFLMNIINVELETAGAMLDDSELTIEYLDNIRLKAHSESRQTLTLEFPKRYDMGPLYTMLMKLAYENRLRANG</sequence>
<dbReference type="Pfam" id="PF08000">
    <property type="entry name" value="bPH_1"/>
    <property type="match status" value="1"/>
</dbReference>
<dbReference type="SUPFAM" id="SSF50729">
    <property type="entry name" value="PH domain-like"/>
    <property type="match status" value="1"/>
</dbReference>
<evidence type="ECO:0000313" key="2">
    <source>
        <dbReference type="EMBL" id="ESK65635.1"/>
    </source>
</evidence>
<feature type="domain" description="Bacterial Pleckstrin homology" evidence="1">
    <location>
        <begin position="6"/>
        <end position="133"/>
    </location>
</feature>
<dbReference type="EMBL" id="ACIN03000007">
    <property type="protein sequence ID" value="ESK65635.1"/>
    <property type="molecule type" value="Genomic_DNA"/>
</dbReference>
<name>W1Q385_ABIDE</name>
<dbReference type="OrthoDB" id="9803613at2"/>
<dbReference type="HOGENOM" id="CLU_137895_0_0_9"/>
<dbReference type="STRING" id="592010.GCWU000182_001110"/>
<proteinExistence type="predicted"/>
<evidence type="ECO:0000259" key="1">
    <source>
        <dbReference type="Pfam" id="PF08000"/>
    </source>
</evidence>
<dbReference type="eggNOG" id="ENOG50303Q5">
    <property type="taxonomic scope" value="Bacteria"/>
</dbReference>
<organism evidence="2 3">
    <name type="scientific">Abiotrophia defectiva ATCC 49176</name>
    <dbReference type="NCBI Taxonomy" id="592010"/>
    <lineage>
        <taxon>Bacteria</taxon>
        <taxon>Bacillati</taxon>
        <taxon>Bacillota</taxon>
        <taxon>Bacilli</taxon>
        <taxon>Lactobacillales</taxon>
        <taxon>Aerococcaceae</taxon>
        <taxon>Abiotrophia</taxon>
    </lineage>
</organism>
<keyword evidence="3" id="KW-1185">Reference proteome</keyword>
<dbReference type="Proteomes" id="UP000019050">
    <property type="component" value="Unassembled WGS sequence"/>
</dbReference>
<dbReference type="Gene3D" id="2.30.29.50">
    <property type="entry name" value="Bacterial Pleckstrin homology domain"/>
    <property type="match status" value="1"/>
</dbReference>
<gene>
    <name evidence="2" type="ORF">GCWU000182_001110</name>
</gene>
<reference evidence="2" key="1">
    <citation type="submission" date="2013-06" db="EMBL/GenBank/DDBJ databases">
        <authorList>
            <person name="Weinstock G."/>
            <person name="Sodergren E."/>
            <person name="Clifton S."/>
            <person name="Fulton L."/>
            <person name="Fulton B."/>
            <person name="Courtney L."/>
            <person name="Fronick C."/>
            <person name="Harrison M."/>
            <person name="Strong C."/>
            <person name="Farmer C."/>
            <person name="Delahaunty K."/>
            <person name="Markovic C."/>
            <person name="Hall O."/>
            <person name="Minx P."/>
            <person name="Tomlinson C."/>
            <person name="Mitreva M."/>
            <person name="Nelson J."/>
            <person name="Hou S."/>
            <person name="Wollam A."/>
            <person name="Pepin K.H."/>
            <person name="Johnson M."/>
            <person name="Bhonagiri V."/>
            <person name="Nash W.E."/>
            <person name="Warren W."/>
            <person name="Chinwalla A."/>
            <person name="Mardis E.R."/>
            <person name="Wilson R.K."/>
        </authorList>
    </citation>
    <scope>NUCLEOTIDE SEQUENCE [LARGE SCALE GENOMIC DNA]</scope>
    <source>
        <strain evidence="2">ATCC 49176</strain>
    </source>
</reference>
<dbReference type="InterPro" id="IPR012544">
    <property type="entry name" value="PHb"/>
</dbReference>